<proteinExistence type="predicted"/>
<dbReference type="OrthoDB" id="14911at2759"/>
<dbReference type="InterPro" id="IPR025202">
    <property type="entry name" value="PLD-like_dom"/>
</dbReference>
<evidence type="ECO:0000256" key="1">
    <source>
        <dbReference type="ARBA" id="ARBA00000798"/>
    </source>
</evidence>
<dbReference type="GO" id="GO:0004630">
    <property type="term" value="F:phospholipase D activity"/>
    <property type="evidence" value="ECO:0007669"/>
    <property type="project" value="UniProtKB-EC"/>
</dbReference>
<keyword evidence="3" id="KW-0677">Repeat</keyword>
<evidence type="ECO:0000259" key="8">
    <source>
        <dbReference type="PROSITE" id="PS50035"/>
    </source>
</evidence>
<keyword evidence="4" id="KW-0378">Hydrolase</keyword>
<feature type="non-terminal residue" evidence="9">
    <location>
        <position position="1"/>
    </location>
</feature>
<evidence type="ECO:0000256" key="3">
    <source>
        <dbReference type="ARBA" id="ARBA00022737"/>
    </source>
</evidence>
<evidence type="ECO:0000256" key="2">
    <source>
        <dbReference type="ARBA" id="ARBA00012027"/>
    </source>
</evidence>
<accession>A0A367IL83</accession>
<dbReference type="STRING" id="4846.A0A367IL83"/>
<dbReference type="EMBL" id="PJQM01007261">
    <property type="protein sequence ID" value="RCH78418.1"/>
    <property type="molecule type" value="Genomic_DNA"/>
</dbReference>
<sequence>NPFDDQPQLSRLQTNQSNAHSLKNPFNEGKRGSSQSTHQPEVDDDRYDYVSELLYIHDKLMIVDDRIVLMGSANINDRSQLGNRDSEIAMLVEDTEMVPSYMNGEEFQASKFAHTLRMQLWKEHLGLLNFEDWSQLLQEEEHQPRSDHLNMPQPKHAYPSLTRSTNNAQDIKSIEADEPVKMLDKASRTFSFYDTFHKHRHTKREDAAALDPLSDRFYHHIWLKRATTNTRIYRKLFHCVPDDTIHTYEQHRKFIPDPALVKSNHVADPNWSEKEIVDQLNEIQGHLVVFPKDYLKDENLLQGTLIDTVTPLIIFT</sequence>
<dbReference type="Gene3D" id="3.30.870.10">
    <property type="entry name" value="Endonuclease Chain A"/>
    <property type="match status" value="1"/>
</dbReference>
<evidence type="ECO:0000256" key="7">
    <source>
        <dbReference type="SAM" id="MobiDB-lite"/>
    </source>
</evidence>
<keyword evidence="5" id="KW-0442">Lipid degradation</keyword>
<dbReference type="EC" id="3.1.4.4" evidence="2"/>
<keyword evidence="6" id="KW-0443">Lipid metabolism</keyword>
<evidence type="ECO:0000256" key="4">
    <source>
        <dbReference type="ARBA" id="ARBA00022801"/>
    </source>
</evidence>
<gene>
    <name evidence="9" type="ORF">CU098_000694</name>
</gene>
<dbReference type="InterPro" id="IPR015679">
    <property type="entry name" value="PLipase_D_fam"/>
</dbReference>
<dbReference type="SMART" id="SM00155">
    <property type="entry name" value="PLDc"/>
    <property type="match status" value="1"/>
</dbReference>
<comment type="catalytic activity">
    <reaction evidence="1">
        <text>a 1,2-diacyl-sn-glycero-3-phosphocholine + H2O = a 1,2-diacyl-sn-glycero-3-phosphate + choline + H(+)</text>
        <dbReference type="Rhea" id="RHEA:14445"/>
        <dbReference type="ChEBI" id="CHEBI:15354"/>
        <dbReference type="ChEBI" id="CHEBI:15377"/>
        <dbReference type="ChEBI" id="CHEBI:15378"/>
        <dbReference type="ChEBI" id="CHEBI:57643"/>
        <dbReference type="ChEBI" id="CHEBI:58608"/>
        <dbReference type="EC" id="3.1.4.4"/>
    </reaction>
</comment>
<dbReference type="Pfam" id="PF13091">
    <property type="entry name" value="PLDc_2"/>
    <property type="match status" value="1"/>
</dbReference>
<evidence type="ECO:0000313" key="10">
    <source>
        <dbReference type="Proteomes" id="UP000253551"/>
    </source>
</evidence>
<organism evidence="9 10">
    <name type="scientific">Rhizopus stolonifer</name>
    <name type="common">Rhizopus nigricans</name>
    <dbReference type="NCBI Taxonomy" id="4846"/>
    <lineage>
        <taxon>Eukaryota</taxon>
        <taxon>Fungi</taxon>
        <taxon>Fungi incertae sedis</taxon>
        <taxon>Mucoromycota</taxon>
        <taxon>Mucoromycotina</taxon>
        <taxon>Mucoromycetes</taxon>
        <taxon>Mucorales</taxon>
        <taxon>Mucorineae</taxon>
        <taxon>Rhizopodaceae</taxon>
        <taxon>Rhizopus</taxon>
    </lineage>
</organism>
<dbReference type="SUPFAM" id="SSF56024">
    <property type="entry name" value="Phospholipase D/nuclease"/>
    <property type="match status" value="1"/>
</dbReference>
<dbReference type="InterPro" id="IPR001736">
    <property type="entry name" value="PLipase_D/transphosphatidylase"/>
</dbReference>
<protein>
    <recommendedName>
        <fullName evidence="2">phospholipase D</fullName>
        <ecNumber evidence="2">3.1.4.4</ecNumber>
    </recommendedName>
</protein>
<keyword evidence="10" id="KW-1185">Reference proteome</keyword>
<dbReference type="GO" id="GO:0009395">
    <property type="term" value="P:phospholipid catabolic process"/>
    <property type="evidence" value="ECO:0007669"/>
    <property type="project" value="TreeGrafter"/>
</dbReference>
<reference evidence="9 10" key="1">
    <citation type="journal article" date="2018" name="G3 (Bethesda)">
        <title>Phylogenetic and Phylogenomic Definition of Rhizopus Species.</title>
        <authorList>
            <person name="Gryganskyi A.P."/>
            <person name="Golan J."/>
            <person name="Dolatabadi S."/>
            <person name="Mondo S."/>
            <person name="Robb S."/>
            <person name="Idnurm A."/>
            <person name="Muszewska A."/>
            <person name="Steczkiewicz K."/>
            <person name="Masonjones S."/>
            <person name="Liao H.L."/>
            <person name="Gajdeczka M.T."/>
            <person name="Anike F."/>
            <person name="Vuek A."/>
            <person name="Anishchenko I.M."/>
            <person name="Voigt K."/>
            <person name="de Hoog G.S."/>
            <person name="Smith M.E."/>
            <person name="Heitman J."/>
            <person name="Vilgalys R."/>
            <person name="Stajich J.E."/>
        </authorList>
    </citation>
    <scope>NUCLEOTIDE SEQUENCE [LARGE SCALE GENOMIC DNA]</scope>
    <source>
        <strain evidence="9 10">LSU 92-RS-03</strain>
    </source>
</reference>
<feature type="compositionally biased region" description="Polar residues" evidence="7">
    <location>
        <begin position="7"/>
        <end position="21"/>
    </location>
</feature>
<dbReference type="PANTHER" id="PTHR18896:SF76">
    <property type="entry name" value="PHOSPHOLIPASE"/>
    <property type="match status" value="1"/>
</dbReference>
<dbReference type="PROSITE" id="PS50035">
    <property type="entry name" value="PLD"/>
    <property type="match status" value="1"/>
</dbReference>
<evidence type="ECO:0000256" key="5">
    <source>
        <dbReference type="ARBA" id="ARBA00022963"/>
    </source>
</evidence>
<dbReference type="AlphaFoldDB" id="A0A367IL83"/>
<feature type="domain" description="PLD phosphodiesterase" evidence="8">
    <location>
        <begin position="52"/>
        <end position="79"/>
    </location>
</feature>
<name>A0A367IL83_RHIST</name>
<feature type="region of interest" description="Disordered" evidence="7">
    <location>
        <begin position="1"/>
        <end position="43"/>
    </location>
</feature>
<evidence type="ECO:0000256" key="6">
    <source>
        <dbReference type="ARBA" id="ARBA00023098"/>
    </source>
</evidence>
<evidence type="ECO:0000313" key="9">
    <source>
        <dbReference type="EMBL" id="RCH78418.1"/>
    </source>
</evidence>
<dbReference type="PANTHER" id="PTHR18896">
    <property type="entry name" value="PHOSPHOLIPASE D"/>
    <property type="match status" value="1"/>
</dbReference>
<comment type="caution">
    <text evidence="9">The sequence shown here is derived from an EMBL/GenBank/DDBJ whole genome shotgun (WGS) entry which is preliminary data.</text>
</comment>
<dbReference type="Proteomes" id="UP000253551">
    <property type="component" value="Unassembled WGS sequence"/>
</dbReference>